<feature type="compositionally biased region" description="Polar residues" evidence="4">
    <location>
        <begin position="289"/>
        <end position="303"/>
    </location>
</feature>
<gene>
    <name evidence="6" type="ORF">EDF85_0066</name>
</gene>
<dbReference type="FunFam" id="3.40.50.300:FF:001320">
    <property type="entry name" value="Heme ABC transporter ATP-binding protein"/>
    <property type="match status" value="1"/>
</dbReference>
<feature type="domain" description="ABC transporter" evidence="5">
    <location>
        <begin position="7"/>
        <end position="239"/>
    </location>
</feature>
<dbReference type="GO" id="GO:0005524">
    <property type="term" value="F:ATP binding"/>
    <property type="evidence" value="ECO:0007669"/>
    <property type="project" value="UniProtKB-KW"/>
</dbReference>
<dbReference type="SMART" id="SM00382">
    <property type="entry name" value="AAA"/>
    <property type="match status" value="2"/>
</dbReference>
<dbReference type="Gene3D" id="3.40.50.300">
    <property type="entry name" value="P-loop containing nucleotide triphosphate hydrolases"/>
    <property type="match status" value="2"/>
</dbReference>
<name>A0A9X8EQ22_PSEPU</name>
<dbReference type="PROSITE" id="PS00211">
    <property type="entry name" value="ABC_TRANSPORTER_1"/>
    <property type="match status" value="1"/>
</dbReference>
<evidence type="ECO:0000259" key="5">
    <source>
        <dbReference type="PROSITE" id="PS50893"/>
    </source>
</evidence>
<accession>A0A9X8EQ22</accession>
<evidence type="ECO:0000256" key="1">
    <source>
        <dbReference type="ARBA" id="ARBA00022737"/>
    </source>
</evidence>
<dbReference type="InterPro" id="IPR050611">
    <property type="entry name" value="ABCF"/>
</dbReference>
<evidence type="ECO:0000313" key="7">
    <source>
        <dbReference type="Proteomes" id="UP000269115"/>
    </source>
</evidence>
<dbReference type="CDD" id="cd03221">
    <property type="entry name" value="ABCF_EF-3"/>
    <property type="match status" value="1"/>
</dbReference>
<dbReference type="InterPro" id="IPR003439">
    <property type="entry name" value="ABC_transporter-like_ATP-bd"/>
</dbReference>
<feature type="region of interest" description="Disordered" evidence="4">
    <location>
        <begin position="249"/>
        <end position="306"/>
    </location>
</feature>
<comment type="caution">
    <text evidence="6">The sequence shown here is derived from an EMBL/GenBank/DDBJ whole genome shotgun (WGS) entry which is preliminary data.</text>
</comment>
<dbReference type="RefSeq" id="WP_123752234.1">
    <property type="nucleotide sequence ID" value="NZ_RJUR01000001.1"/>
</dbReference>
<keyword evidence="3" id="KW-0067">ATP-binding</keyword>
<dbReference type="Pfam" id="PF00005">
    <property type="entry name" value="ABC_tran"/>
    <property type="match status" value="2"/>
</dbReference>
<dbReference type="EMBL" id="RJUR01000001">
    <property type="protein sequence ID" value="ROQ56197.1"/>
    <property type="molecule type" value="Genomic_DNA"/>
</dbReference>
<evidence type="ECO:0000256" key="4">
    <source>
        <dbReference type="SAM" id="MobiDB-lite"/>
    </source>
</evidence>
<dbReference type="PANTHER" id="PTHR19211:SF6">
    <property type="entry name" value="BLL7188 PROTEIN"/>
    <property type="match status" value="1"/>
</dbReference>
<feature type="compositionally biased region" description="Basic and acidic residues" evidence="4">
    <location>
        <begin position="249"/>
        <end position="275"/>
    </location>
</feature>
<evidence type="ECO:0000256" key="3">
    <source>
        <dbReference type="ARBA" id="ARBA00022840"/>
    </source>
</evidence>
<evidence type="ECO:0000313" key="6">
    <source>
        <dbReference type="EMBL" id="ROQ56197.1"/>
    </source>
</evidence>
<dbReference type="PROSITE" id="PS50893">
    <property type="entry name" value="ABC_TRANSPORTER_2"/>
    <property type="match status" value="2"/>
</dbReference>
<dbReference type="GO" id="GO:0016887">
    <property type="term" value="F:ATP hydrolysis activity"/>
    <property type="evidence" value="ECO:0007669"/>
    <property type="project" value="InterPro"/>
</dbReference>
<keyword evidence="2" id="KW-0547">Nucleotide-binding</keyword>
<dbReference type="InterPro" id="IPR003593">
    <property type="entry name" value="AAA+_ATPase"/>
</dbReference>
<proteinExistence type="predicted"/>
<dbReference type="InterPro" id="IPR027417">
    <property type="entry name" value="P-loop_NTPase"/>
</dbReference>
<dbReference type="InterPro" id="IPR017871">
    <property type="entry name" value="ABC_transporter-like_CS"/>
</dbReference>
<evidence type="ECO:0000256" key="2">
    <source>
        <dbReference type="ARBA" id="ARBA00022741"/>
    </source>
</evidence>
<dbReference type="AlphaFoldDB" id="A0A9X8EQ22"/>
<dbReference type="Proteomes" id="UP000269115">
    <property type="component" value="Unassembled WGS sequence"/>
</dbReference>
<keyword evidence="1" id="KW-0677">Repeat</keyword>
<organism evidence="6 7">
    <name type="scientific">Pseudomonas putida</name>
    <name type="common">Arthrobacter siderocapsulatus</name>
    <dbReference type="NCBI Taxonomy" id="303"/>
    <lineage>
        <taxon>Bacteria</taxon>
        <taxon>Pseudomonadati</taxon>
        <taxon>Pseudomonadota</taxon>
        <taxon>Gammaproteobacteria</taxon>
        <taxon>Pseudomonadales</taxon>
        <taxon>Pseudomonadaceae</taxon>
        <taxon>Pseudomonas</taxon>
    </lineage>
</organism>
<feature type="domain" description="ABC transporter" evidence="5">
    <location>
        <begin position="338"/>
        <end position="553"/>
    </location>
</feature>
<reference evidence="6 7" key="1">
    <citation type="submission" date="2018-11" db="EMBL/GenBank/DDBJ databases">
        <title>Genomic analyses of the natural microbiome of Caenorhabditis elegans.</title>
        <authorList>
            <person name="Samuel B."/>
        </authorList>
    </citation>
    <scope>NUCLEOTIDE SEQUENCE [LARGE SCALE GENOMIC DNA]</scope>
    <source>
        <strain evidence="6 7">BIGb0473</strain>
    </source>
</reference>
<dbReference type="SUPFAM" id="SSF52540">
    <property type="entry name" value="P-loop containing nucleoside triphosphate hydrolases"/>
    <property type="match status" value="2"/>
</dbReference>
<sequence>MTNTSSLTLDSVTYALPDGRLLFSNLTERFDQRRTGLVGRNGVGKSILARLMAGQLEPSDGRCLRQGRVHYLAQQPITSRTTVADLAQVRQVIEALQRIEAGSTAASDFETVGERWNIREQLHSHLAREQLGMLRWDRPAETLSGGQAMRVALLGAFLGDADYLILDEPTNHLDAPSRAALMIMLERWNKGLLVISHDRTLLASMQRIVELSPSGLHSYGGDYSAFAACKARDTELAERNLERLKLERQRQARDLQRQHERLERHQARAGHEARHSNQAKILLDRQQQRSEATAGRQQRNHLATRQAMDAQVREAAQRLDPQQPVVLHAPARQLPPGSQIAWLRDLELPHIEHPHALDLVLYVGQRLALTGANGSGKSTLLKVLAGQLPPRKGECETRASVAYLDQQCSLLDPSVCVLEHVREACRELDQSSVRTRLAQLGLDADRITLPSGLLSGGERLKAALAAVLYSDQPAQLLLLDEPSNHLDLPSLQALEQMLCQYQGTLLVASHDLVFLQHLQLQGQLCMPQSELHGFGDAQGGKTTAQGEVVMGDDGLGA</sequence>
<protein>
    <submittedName>
        <fullName evidence="6">ATPase subunit of ABC transporter with duplicated ATPase domains</fullName>
    </submittedName>
</protein>
<dbReference type="PANTHER" id="PTHR19211">
    <property type="entry name" value="ATP-BINDING TRANSPORT PROTEIN-RELATED"/>
    <property type="match status" value="1"/>
</dbReference>